<organism evidence="9 10">
    <name type="scientific">Salmonirosea aquatica</name>
    <dbReference type="NCBI Taxonomy" id="2654236"/>
    <lineage>
        <taxon>Bacteria</taxon>
        <taxon>Pseudomonadati</taxon>
        <taxon>Bacteroidota</taxon>
        <taxon>Cytophagia</taxon>
        <taxon>Cytophagales</taxon>
        <taxon>Spirosomataceae</taxon>
        <taxon>Salmonirosea</taxon>
    </lineage>
</organism>
<keyword evidence="7 8" id="KW-0862">Zinc</keyword>
<dbReference type="EC" id="3.1.26.11" evidence="8"/>
<feature type="binding site" evidence="8">
    <location>
        <position position="210"/>
    </location>
    <ligand>
        <name>Zn(2+)</name>
        <dbReference type="ChEBI" id="CHEBI:29105"/>
        <label>2</label>
        <note>catalytic</note>
    </ligand>
</feature>
<dbReference type="InterPro" id="IPR013471">
    <property type="entry name" value="RNase_Z/BN"/>
</dbReference>
<feature type="binding site" evidence="8">
    <location>
        <position position="140"/>
    </location>
    <ligand>
        <name>Zn(2+)</name>
        <dbReference type="ChEBI" id="CHEBI:29105"/>
        <label>1</label>
        <note>catalytic</note>
    </ligand>
</feature>
<evidence type="ECO:0000256" key="3">
    <source>
        <dbReference type="ARBA" id="ARBA00022722"/>
    </source>
</evidence>
<keyword evidence="10" id="KW-1185">Reference proteome</keyword>
<comment type="function">
    <text evidence="8">Zinc phosphodiesterase, which displays some tRNA 3'-processing endonuclease activity. Probably involved in tRNA maturation, by removing a 3'-trailer from precursor tRNA.</text>
</comment>
<proteinExistence type="inferred from homology"/>
<keyword evidence="6 8" id="KW-0378">Hydrolase</keyword>
<feature type="binding site" evidence="8">
    <location>
        <position position="268"/>
    </location>
    <ligand>
        <name>Zn(2+)</name>
        <dbReference type="ChEBI" id="CHEBI:29105"/>
        <label>2</label>
        <note>catalytic</note>
    </ligand>
</feature>
<gene>
    <name evidence="8" type="primary">rnz</name>
    <name evidence="9" type="ORF">GBK04_24140</name>
</gene>
<dbReference type="HAMAP" id="MF_01818">
    <property type="entry name" value="RNase_Z_BN"/>
    <property type="match status" value="1"/>
</dbReference>
<dbReference type="EMBL" id="WHLY01000002">
    <property type="protein sequence ID" value="MPR36349.1"/>
    <property type="molecule type" value="Genomic_DNA"/>
</dbReference>
<evidence type="ECO:0000256" key="6">
    <source>
        <dbReference type="ARBA" id="ARBA00022801"/>
    </source>
</evidence>
<keyword evidence="2 8" id="KW-0819">tRNA processing</keyword>
<dbReference type="AlphaFoldDB" id="A0A7C9FRL9"/>
<evidence type="ECO:0000256" key="2">
    <source>
        <dbReference type="ARBA" id="ARBA00022694"/>
    </source>
</evidence>
<evidence type="ECO:0000256" key="5">
    <source>
        <dbReference type="ARBA" id="ARBA00022759"/>
    </source>
</evidence>
<dbReference type="RefSeq" id="WP_152764167.1">
    <property type="nucleotide sequence ID" value="NZ_WHLY01000002.1"/>
</dbReference>
<keyword evidence="4 8" id="KW-0479">Metal-binding</keyword>
<accession>A0A7C9FRL9</accession>
<evidence type="ECO:0000313" key="10">
    <source>
        <dbReference type="Proteomes" id="UP000479293"/>
    </source>
</evidence>
<dbReference type="GO" id="GO:0008270">
    <property type="term" value="F:zinc ion binding"/>
    <property type="evidence" value="ECO:0007669"/>
    <property type="project" value="UniProtKB-UniRule"/>
</dbReference>
<comment type="similarity">
    <text evidence="8">Belongs to the RNase Z family.</text>
</comment>
<dbReference type="InterPro" id="IPR036866">
    <property type="entry name" value="RibonucZ/Hydroxyglut_hydro"/>
</dbReference>
<feature type="binding site" evidence="8">
    <location>
        <position position="64"/>
    </location>
    <ligand>
        <name>Zn(2+)</name>
        <dbReference type="ChEBI" id="CHEBI:29105"/>
        <label>2</label>
        <note>catalytic</note>
    </ligand>
</feature>
<name>A0A7C9FRL9_9BACT</name>
<evidence type="ECO:0000256" key="7">
    <source>
        <dbReference type="ARBA" id="ARBA00022833"/>
    </source>
</evidence>
<protein>
    <recommendedName>
        <fullName evidence="8">Ribonuclease Z</fullName>
        <shortName evidence="8">RNase Z</shortName>
        <ecNumber evidence="8">3.1.26.11</ecNumber>
    </recommendedName>
    <alternativeName>
        <fullName evidence="8">tRNA 3 endonuclease</fullName>
    </alternativeName>
    <alternativeName>
        <fullName evidence="8">tRNase Z</fullName>
    </alternativeName>
</protein>
<comment type="caution">
    <text evidence="9">The sequence shown here is derived from an EMBL/GenBank/DDBJ whole genome shotgun (WGS) entry which is preliminary data.</text>
</comment>
<dbReference type="PANTHER" id="PTHR46018:SF2">
    <property type="entry name" value="ZINC PHOSPHODIESTERASE ELAC PROTEIN 1"/>
    <property type="match status" value="1"/>
</dbReference>
<reference evidence="9 10" key="1">
    <citation type="submission" date="2019-10" db="EMBL/GenBank/DDBJ databases">
        <title>Draft Genome Sequence of Cytophagaceae sp. SJW1-29.</title>
        <authorList>
            <person name="Choi A."/>
        </authorList>
    </citation>
    <scope>NUCLEOTIDE SEQUENCE [LARGE SCALE GENOMIC DNA]</scope>
    <source>
        <strain evidence="9 10">SJW1-29</strain>
    </source>
</reference>
<keyword evidence="5 8" id="KW-0255">Endonuclease</keyword>
<dbReference type="NCBIfam" id="NF000801">
    <property type="entry name" value="PRK00055.1-3"/>
    <property type="match status" value="1"/>
</dbReference>
<feature type="active site" description="Proton acceptor" evidence="8">
    <location>
        <position position="64"/>
    </location>
</feature>
<comment type="cofactor">
    <cofactor evidence="8">
        <name>Zn(2+)</name>
        <dbReference type="ChEBI" id="CHEBI:29105"/>
    </cofactor>
    <text evidence="8">Binds 2 Zn(2+) ions.</text>
</comment>
<dbReference type="CDD" id="cd07717">
    <property type="entry name" value="RNaseZ_ZiPD-like_MBL-fold"/>
    <property type="match status" value="1"/>
</dbReference>
<dbReference type="GO" id="GO:0042781">
    <property type="term" value="F:3'-tRNA processing endoribonuclease activity"/>
    <property type="evidence" value="ECO:0007669"/>
    <property type="project" value="UniProtKB-UniRule"/>
</dbReference>
<evidence type="ECO:0000313" key="9">
    <source>
        <dbReference type="EMBL" id="MPR36349.1"/>
    </source>
</evidence>
<dbReference type="Pfam" id="PF23023">
    <property type="entry name" value="Anti-Pycsar_Apyc1"/>
    <property type="match status" value="1"/>
</dbReference>
<evidence type="ECO:0000256" key="8">
    <source>
        <dbReference type="HAMAP-Rule" id="MF_01818"/>
    </source>
</evidence>
<dbReference type="PANTHER" id="PTHR46018">
    <property type="entry name" value="ZINC PHOSPHODIESTERASE ELAC PROTEIN 1"/>
    <property type="match status" value="1"/>
</dbReference>
<feature type="binding site" evidence="8">
    <location>
        <position position="60"/>
    </location>
    <ligand>
        <name>Zn(2+)</name>
        <dbReference type="ChEBI" id="CHEBI:29105"/>
        <label>1</label>
        <note>catalytic</note>
    </ligand>
</feature>
<sequence length="306" mass="34367">MRITILGSGSATPTLHSHPSAQVIQLGSEYYLIDCGEGTQYRLLEMRIRPGRLKGIFITHLHGDHYFGLFGLLTSLSLSQRSEALYLFGPRGLNDVLTEVFRQSDTRLSYPLHFHEIDAQHPGLIYETDAFSVSTVPLRHRIPCTGFVFREKPGLRNLLKDKISPDMTYDQLRALKEGKDVLGEQGKVLYKHQDYTLSPRAASSYAYCSDTVFRPELVSYLRNVTCLYHEATFLDEQAERAKKTFHSTASQAALLAREAQVGHLLIGHLSSRYPDACASLEEARAVFPPTTVAVEGQTYEIPFTRG</sequence>
<feature type="binding site" evidence="8">
    <location>
        <position position="65"/>
    </location>
    <ligand>
        <name>Zn(2+)</name>
        <dbReference type="ChEBI" id="CHEBI:29105"/>
        <label>2</label>
        <note>catalytic</note>
    </ligand>
</feature>
<comment type="subunit">
    <text evidence="1 8">Homodimer.</text>
</comment>
<evidence type="ECO:0000256" key="4">
    <source>
        <dbReference type="ARBA" id="ARBA00022723"/>
    </source>
</evidence>
<dbReference type="Proteomes" id="UP000479293">
    <property type="component" value="Unassembled WGS sequence"/>
</dbReference>
<feature type="binding site" evidence="8">
    <location>
        <position position="210"/>
    </location>
    <ligand>
        <name>Zn(2+)</name>
        <dbReference type="ChEBI" id="CHEBI:29105"/>
        <label>1</label>
        <note>catalytic</note>
    </ligand>
</feature>
<feature type="binding site" evidence="8">
    <location>
        <position position="62"/>
    </location>
    <ligand>
        <name>Zn(2+)</name>
        <dbReference type="ChEBI" id="CHEBI:29105"/>
        <label>1</label>
        <note>catalytic</note>
    </ligand>
</feature>
<dbReference type="Gene3D" id="3.60.15.10">
    <property type="entry name" value="Ribonuclease Z/Hydroxyacylglutathione hydrolase-like"/>
    <property type="match status" value="1"/>
</dbReference>
<evidence type="ECO:0000256" key="1">
    <source>
        <dbReference type="ARBA" id="ARBA00011738"/>
    </source>
</evidence>
<comment type="catalytic activity">
    <reaction evidence="8">
        <text>Endonucleolytic cleavage of RNA, removing extra 3' nucleotides from tRNA precursor, generating 3' termini of tRNAs. A 3'-hydroxy group is left at the tRNA terminus and a 5'-phosphoryl group is left at the trailer molecule.</text>
        <dbReference type="EC" id="3.1.26.11"/>
    </reaction>
</comment>
<dbReference type="SUPFAM" id="SSF56281">
    <property type="entry name" value="Metallo-hydrolase/oxidoreductase"/>
    <property type="match status" value="1"/>
</dbReference>
<keyword evidence="3 8" id="KW-0540">Nuclease</keyword>